<dbReference type="NCBIfam" id="NF004781">
    <property type="entry name" value="PRK06127.1"/>
    <property type="match status" value="1"/>
</dbReference>
<dbReference type="InterPro" id="IPR018376">
    <property type="entry name" value="Enoyl-CoA_hyd/isom_CS"/>
</dbReference>
<dbReference type="SUPFAM" id="SSF52096">
    <property type="entry name" value="ClpP/crotonase"/>
    <property type="match status" value="1"/>
</dbReference>
<dbReference type="AlphaFoldDB" id="A0A382TRJ5"/>
<dbReference type="CDD" id="cd06558">
    <property type="entry name" value="crotonase-like"/>
    <property type="match status" value="1"/>
</dbReference>
<dbReference type="EMBL" id="UINC01138619">
    <property type="protein sequence ID" value="SVD24680.1"/>
    <property type="molecule type" value="Genomic_DNA"/>
</dbReference>
<gene>
    <name evidence="2" type="ORF">METZ01_LOCUS377534</name>
</gene>
<name>A0A382TRJ5_9ZZZZ</name>
<accession>A0A382TRJ5</accession>
<dbReference type="GO" id="GO:0003824">
    <property type="term" value="F:catalytic activity"/>
    <property type="evidence" value="ECO:0007669"/>
    <property type="project" value="InterPro"/>
</dbReference>
<evidence type="ECO:0008006" key="3">
    <source>
        <dbReference type="Google" id="ProtNLM"/>
    </source>
</evidence>
<reference evidence="2" key="1">
    <citation type="submission" date="2018-05" db="EMBL/GenBank/DDBJ databases">
        <authorList>
            <person name="Lanie J.A."/>
            <person name="Ng W.-L."/>
            <person name="Kazmierczak K.M."/>
            <person name="Andrzejewski T.M."/>
            <person name="Davidsen T.M."/>
            <person name="Wayne K.J."/>
            <person name="Tettelin H."/>
            <person name="Glass J.I."/>
            <person name="Rusch D."/>
            <person name="Podicherti R."/>
            <person name="Tsui H.-C.T."/>
            <person name="Winkler M.E."/>
        </authorList>
    </citation>
    <scope>NUCLEOTIDE SEQUENCE</scope>
</reference>
<protein>
    <recommendedName>
        <fullName evidence="3">Enoyl-CoA hydratase</fullName>
    </recommendedName>
</protein>
<proteinExistence type="inferred from homology"/>
<sequence length="236" mass="25516">MIAKKDGTVGWVIFNNVERHNALSLDMWEALPRILDQFEADAEIRVIVLKGAGEKSFISGADISEFDKKRASAEAVAQYDKIAHEASERLIHAAKPTIAMIRGYCIGGGLGVALSCDIRIASIGSRFAIPAAKLGLGYRVSSLQPLVALIGPAFAKEIIITARQFDCTEALAMGLINRAVGAIELESYTADYCARIATNAPLTMLAAKRTVDEISRAPSDLNRELCERLVEECFSS</sequence>
<dbReference type="InterPro" id="IPR001753">
    <property type="entry name" value="Enoyl-CoA_hydra/iso"/>
</dbReference>
<evidence type="ECO:0000256" key="1">
    <source>
        <dbReference type="ARBA" id="ARBA00005254"/>
    </source>
</evidence>
<feature type="non-terminal residue" evidence="2">
    <location>
        <position position="236"/>
    </location>
</feature>
<dbReference type="Gene3D" id="3.90.226.10">
    <property type="entry name" value="2-enoyl-CoA Hydratase, Chain A, domain 1"/>
    <property type="match status" value="1"/>
</dbReference>
<evidence type="ECO:0000313" key="2">
    <source>
        <dbReference type="EMBL" id="SVD24680.1"/>
    </source>
</evidence>
<dbReference type="PANTHER" id="PTHR11941">
    <property type="entry name" value="ENOYL-COA HYDRATASE-RELATED"/>
    <property type="match status" value="1"/>
</dbReference>
<comment type="similarity">
    <text evidence="1">Belongs to the enoyl-CoA hydratase/isomerase family.</text>
</comment>
<dbReference type="InterPro" id="IPR029045">
    <property type="entry name" value="ClpP/crotonase-like_dom_sf"/>
</dbReference>
<organism evidence="2">
    <name type="scientific">marine metagenome</name>
    <dbReference type="NCBI Taxonomy" id="408172"/>
    <lineage>
        <taxon>unclassified sequences</taxon>
        <taxon>metagenomes</taxon>
        <taxon>ecological metagenomes</taxon>
    </lineage>
</organism>
<dbReference type="PROSITE" id="PS00166">
    <property type="entry name" value="ENOYL_COA_HYDRATASE"/>
    <property type="match status" value="1"/>
</dbReference>
<dbReference type="Pfam" id="PF00378">
    <property type="entry name" value="ECH_1"/>
    <property type="match status" value="1"/>
</dbReference>
<dbReference type="PANTHER" id="PTHR11941:SF54">
    <property type="entry name" value="ENOYL-COA HYDRATASE, MITOCHONDRIAL"/>
    <property type="match status" value="1"/>
</dbReference>
<dbReference type="GO" id="GO:0006635">
    <property type="term" value="P:fatty acid beta-oxidation"/>
    <property type="evidence" value="ECO:0007669"/>
    <property type="project" value="TreeGrafter"/>
</dbReference>